<feature type="region of interest" description="Disordered" evidence="1">
    <location>
        <begin position="1"/>
        <end position="47"/>
    </location>
</feature>
<feature type="compositionally biased region" description="Basic residues" evidence="1">
    <location>
        <begin position="7"/>
        <end position="16"/>
    </location>
</feature>
<organism evidence="2 3">
    <name type="scientific">Sorangium cellulosum</name>
    <name type="common">Polyangium cellulosum</name>
    <dbReference type="NCBI Taxonomy" id="56"/>
    <lineage>
        <taxon>Bacteria</taxon>
        <taxon>Pseudomonadati</taxon>
        <taxon>Myxococcota</taxon>
        <taxon>Polyangia</taxon>
        <taxon>Polyangiales</taxon>
        <taxon>Polyangiaceae</taxon>
        <taxon>Sorangium</taxon>
    </lineage>
</organism>
<name>A0A2L0F9X1_SORCE</name>
<gene>
    <name evidence="2" type="ORF">SOCE26_099040</name>
</gene>
<dbReference type="Proteomes" id="UP000238348">
    <property type="component" value="Chromosome"/>
</dbReference>
<evidence type="ECO:0000256" key="1">
    <source>
        <dbReference type="SAM" id="MobiDB-lite"/>
    </source>
</evidence>
<dbReference type="EMBL" id="CP012673">
    <property type="protein sequence ID" value="AUX48370.1"/>
    <property type="molecule type" value="Genomic_DNA"/>
</dbReference>
<accession>A0A2L0F9X1</accession>
<proteinExistence type="predicted"/>
<dbReference type="AlphaFoldDB" id="A0A2L0F9X1"/>
<reference evidence="2 3" key="1">
    <citation type="submission" date="2015-09" db="EMBL/GenBank/DDBJ databases">
        <title>Sorangium comparison.</title>
        <authorList>
            <person name="Zaburannyi N."/>
            <person name="Bunk B."/>
            <person name="Overmann J."/>
            <person name="Mueller R."/>
        </authorList>
    </citation>
    <scope>NUCLEOTIDE SEQUENCE [LARGE SCALE GENOMIC DNA]</scope>
    <source>
        <strain evidence="2 3">So ce26</strain>
    </source>
</reference>
<evidence type="ECO:0000313" key="2">
    <source>
        <dbReference type="EMBL" id="AUX48370.1"/>
    </source>
</evidence>
<evidence type="ECO:0000313" key="3">
    <source>
        <dbReference type="Proteomes" id="UP000238348"/>
    </source>
</evidence>
<protein>
    <submittedName>
        <fullName evidence="2">Uncharacterized protein</fullName>
    </submittedName>
</protein>
<sequence>MPQKPAVRAKKKRRDTKRLASWRAKKELASAQQTPAAGSAEGAQPRS</sequence>
<dbReference type="RefSeq" id="WP_199789509.1">
    <property type="nucleotide sequence ID" value="NZ_CP012673.1"/>
</dbReference>